<keyword evidence="4" id="KW-0479">Metal-binding</keyword>
<evidence type="ECO:0000256" key="2">
    <source>
        <dbReference type="ARBA" id="ARBA00004906"/>
    </source>
</evidence>
<keyword evidence="5 9" id="KW-0863">Zinc-finger</keyword>
<gene>
    <name evidence="12" type="ORF">ES332_A03G040800v1</name>
</gene>
<dbReference type="InterPro" id="IPR013083">
    <property type="entry name" value="Znf_RING/FYVE/PHD"/>
</dbReference>
<sequence length="152" mass="17077">MASKIFQWHFTILNHTNMIHSHIRGLFLLLIFFSLLFLITTLFLCAHWVYSHCLLSTADAMANATPPGSSSGLDPNAINNLPIILHTKGEETECCICLGVFEDEEMVKVLPQCNHVYHSQCVDKWLGSQSSCPLCRACLNPFTSPLLTRTRL</sequence>
<keyword evidence="6" id="KW-0833">Ubl conjugation pathway</keyword>
<evidence type="ECO:0000256" key="5">
    <source>
        <dbReference type="ARBA" id="ARBA00022771"/>
    </source>
</evidence>
<dbReference type="SMART" id="SM00184">
    <property type="entry name" value="RING"/>
    <property type="match status" value="1"/>
</dbReference>
<evidence type="ECO:0000256" key="3">
    <source>
        <dbReference type="ARBA" id="ARBA00012483"/>
    </source>
</evidence>
<evidence type="ECO:0000256" key="7">
    <source>
        <dbReference type="ARBA" id="ARBA00022833"/>
    </source>
</evidence>
<proteinExistence type="inferred from homology"/>
<evidence type="ECO:0000313" key="13">
    <source>
        <dbReference type="Proteomes" id="UP000322667"/>
    </source>
</evidence>
<dbReference type="Gene3D" id="3.30.40.10">
    <property type="entry name" value="Zinc/RING finger domain, C3HC4 (zinc finger)"/>
    <property type="match status" value="1"/>
</dbReference>
<dbReference type="PROSITE" id="PS50089">
    <property type="entry name" value="ZF_RING_2"/>
    <property type="match status" value="1"/>
</dbReference>
<dbReference type="PANTHER" id="PTHR14155">
    <property type="entry name" value="RING FINGER DOMAIN-CONTAINING"/>
    <property type="match status" value="1"/>
</dbReference>
<dbReference type="InterPro" id="IPR053238">
    <property type="entry name" value="RING-H2_zinc_finger"/>
</dbReference>
<protein>
    <recommendedName>
        <fullName evidence="3">RING-type E3 ubiquitin transferase</fullName>
        <ecNumber evidence="3">2.3.2.27</ecNumber>
    </recommendedName>
</protein>
<name>A0A5D2R3R5_GOSTO</name>
<evidence type="ECO:0000256" key="1">
    <source>
        <dbReference type="ARBA" id="ARBA00000900"/>
    </source>
</evidence>
<dbReference type="InterPro" id="IPR001841">
    <property type="entry name" value="Znf_RING"/>
</dbReference>
<dbReference type="AlphaFoldDB" id="A0A5D2R3R5"/>
<dbReference type="Pfam" id="PF13639">
    <property type="entry name" value="zf-RING_2"/>
    <property type="match status" value="1"/>
</dbReference>
<evidence type="ECO:0000256" key="10">
    <source>
        <dbReference type="SAM" id="Phobius"/>
    </source>
</evidence>
<evidence type="ECO:0000256" key="4">
    <source>
        <dbReference type="ARBA" id="ARBA00022723"/>
    </source>
</evidence>
<dbReference type="PANTHER" id="PTHR14155:SF632">
    <property type="entry name" value="RING-H2 FINGER PROTEIN ATL17-RELATED"/>
    <property type="match status" value="1"/>
</dbReference>
<evidence type="ECO:0000259" key="11">
    <source>
        <dbReference type="PROSITE" id="PS50089"/>
    </source>
</evidence>
<organism evidence="12 13">
    <name type="scientific">Gossypium tomentosum</name>
    <name type="common">Hawaiian cotton</name>
    <name type="synonym">Gossypium sandvicense</name>
    <dbReference type="NCBI Taxonomy" id="34277"/>
    <lineage>
        <taxon>Eukaryota</taxon>
        <taxon>Viridiplantae</taxon>
        <taxon>Streptophyta</taxon>
        <taxon>Embryophyta</taxon>
        <taxon>Tracheophyta</taxon>
        <taxon>Spermatophyta</taxon>
        <taxon>Magnoliopsida</taxon>
        <taxon>eudicotyledons</taxon>
        <taxon>Gunneridae</taxon>
        <taxon>Pentapetalae</taxon>
        <taxon>rosids</taxon>
        <taxon>malvids</taxon>
        <taxon>Malvales</taxon>
        <taxon>Malvaceae</taxon>
        <taxon>Malvoideae</taxon>
        <taxon>Gossypium</taxon>
    </lineage>
</organism>
<evidence type="ECO:0000256" key="9">
    <source>
        <dbReference type="PROSITE-ProRule" id="PRU00175"/>
    </source>
</evidence>
<keyword evidence="7" id="KW-0862">Zinc</keyword>
<reference evidence="12 13" key="1">
    <citation type="submission" date="2019-07" db="EMBL/GenBank/DDBJ databases">
        <title>WGS assembly of Gossypium tomentosum.</title>
        <authorList>
            <person name="Chen Z.J."/>
            <person name="Sreedasyam A."/>
            <person name="Ando A."/>
            <person name="Song Q."/>
            <person name="De L."/>
            <person name="Hulse-Kemp A."/>
            <person name="Ding M."/>
            <person name="Ye W."/>
            <person name="Kirkbride R."/>
            <person name="Jenkins J."/>
            <person name="Plott C."/>
            <person name="Lovell J."/>
            <person name="Lin Y.-M."/>
            <person name="Vaughn R."/>
            <person name="Liu B."/>
            <person name="Li W."/>
            <person name="Simpson S."/>
            <person name="Scheffler B."/>
            <person name="Saski C."/>
            <person name="Grover C."/>
            <person name="Hu G."/>
            <person name="Conover J."/>
            <person name="Carlson J."/>
            <person name="Shu S."/>
            <person name="Boston L."/>
            <person name="Williams M."/>
            <person name="Peterson D."/>
            <person name="Mcgee K."/>
            <person name="Jones D."/>
            <person name="Wendel J."/>
            <person name="Stelly D."/>
            <person name="Grimwood J."/>
            <person name="Schmutz J."/>
        </authorList>
    </citation>
    <scope>NUCLEOTIDE SEQUENCE [LARGE SCALE GENOMIC DNA]</scope>
    <source>
        <strain evidence="12">7179.01</strain>
    </source>
</reference>
<dbReference type="EC" id="2.3.2.27" evidence="3"/>
<feature type="domain" description="RING-type" evidence="11">
    <location>
        <begin position="94"/>
        <end position="136"/>
    </location>
</feature>
<evidence type="ECO:0000256" key="8">
    <source>
        <dbReference type="ARBA" id="ARBA00024209"/>
    </source>
</evidence>
<comment type="pathway">
    <text evidence="2">Protein modification; protein ubiquitination.</text>
</comment>
<keyword evidence="10" id="KW-0812">Transmembrane</keyword>
<comment type="catalytic activity">
    <reaction evidence="1">
        <text>S-ubiquitinyl-[E2 ubiquitin-conjugating enzyme]-L-cysteine + [acceptor protein]-L-lysine = [E2 ubiquitin-conjugating enzyme]-L-cysteine + N(6)-ubiquitinyl-[acceptor protein]-L-lysine.</text>
        <dbReference type="EC" id="2.3.2.27"/>
    </reaction>
</comment>
<dbReference type="SUPFAM" id="SSF57850">
    <property type="entry name" value="RING/U-box"/>
    <property type="match status" value="1"/>
</dbReference>
<dbReference type="UniPathway" id="UPA00143"/>
<dbReference type="GO" id="GO:0061630">
    <property type="term" value="F:ubiquitin protein ligase activity"/>
    <property type="evidence" value="ECO:0007669"/>
    <property type="project" value="UniProtKB-EC"/>
</dbReference>
<comment type="similarity">
    <text evidence="8">Belongs to the RING-type zinc finger family. ATL subfamily.</text>
</comment>
<accession>A0A5D2R3R5</accession>
<dbReference type="GO" id="GO:0016567">
    <property type="term" value="P:protein ubiquitination"/>
    <property type="evidence" value="ECO:0007669"/>
    <property type="project" value="UniProtKB-UniPathway"/>
</dbReference>
<feature type="transmembrane region" description="Helical" evidence="10">
    <location>
        <begin position="26"/>
        <end position="50"/>
    </location>
</feature>
<evidence type="ECO:0000256" key="6">
    <source>
        <dbReference type="ARBA" id="ARBA00022786"/>
    </source>
</evidence>
<keyword evidence="13" id="KW-1185">Reference proteome</keyword>
<keyword evidence="10" id="KW-1133">Transmembrane helix</keyword>
<dbReference type="GO" id="GO:0008270">
    <property type="term" value="F:zinc ion binding"/>
    <property type="evidence" value="ECO:0007669"/>
    <property type="project" value="UniProtKB-KW"/>
</dbReference>
<evidence type="ECO:0000313" key="12">
    <source>
        <dbReference type="EMBL" id="TYI34908.1"/>
    </source>
</evidence>
<keyword evidence="10" id="KW-0472">Membrane</keyword>
<dbReference type="EMBL" id="CM017612">
    <property type="protein sequence ID" value="TYI34908.1"/>
    <property type="molecule type" value="Genomic_DNA"/>
</dbReference>
<dbReference type="Proteomes" id="UP000322667">
    <property type="component" value="Chromosome A03"/>
</dbReference>